<dbReference type="EMBL" id="JBHRYD010000007">
    <property type="protein sequence ID" value="MFC3704936.1"/>
    <property type="molecule type" value="Genomic_DNA"/>
</dbReference>
<comment type="caution">
    <text evidence="2">The sequence shown here is derived from an EMBL/GenBank/DDBJ whole genome shotgun (WGS) entry which is preliminary data.</text>
</comment>
<keyword evidence="1" id="KW-1133">Transmembrane helix</keyword>
<keyword evidence="1" id="KW-0812">Transmembrane</keyword>
<keyword evidence="1" id="KW-0472">Membrane</keyword>
<keyword evidence="3" id="KW-1185">Reference proteome</keyword>
<proteinExistence type="predicted"/>
<dbReference type="Proteomes" id="UP001595613">
    <property type="component" value="Unassembled WGS sequence"/>
</dbReference>
<evidence type="ECO:0000256" key="1">
    <source>
        <dbReference type="SAM" id="Phobius"/>
    </source>
</evidence>
<organism evidence="2 3">
    <name type="scientific">Devosia honganensis</name>
    <dbReference type="NCBI Taxonomy" id="1610527"/>
    <lineage>
        <taxon>Bacteria</taxon>
        <taxon>Pseudomonadati</taxon>
        <taxon>Pseudomonadota</taxon>
        <taxon>Alphaproteobacteria</taxon>
        <taxon>Hyphomicrobiales</taxon>
        <taxon>Devosiaceae</taxon>
        <taxon>Devosia</taxon>
    </lineage>
</organism>
<gene>
    <name evidence="2" type="ORF">ACFOOL_09215</name>
</gene>
<evidence type="ECO:0000313" key="3">
    <source>
        <dbReference type="Proteomes" id="UP001595613"/>
    </source>
</evidence>
<dbReference type="RefSeq" id="WP_380096670.1">
    <property type="nucleotide sequence ID" value="NZ_JBHRYD010000007.1"/>
</dbReference>
<reference evidence="3" key="1">
    <citation type="journal article" date="2019" name="Int. J. Syst. Evol. Microbiol.">
        <title>The Global Catalogue of Microorganisms (GCM) 10K type strain sequencing project: providing services to taxonomists for standard genome sequencing and annotation.</title>
        <authorList>
            <consortium name="The Broad Institute Genomics Platform"/>
            <consortium name="The Broad Institute Genome Sequencing Center for Infectious Disease"/>
            <person name="Wu L."/>
            <person name="Ma J."/>
        </authorList>
    </citation>
    <scope>NUCLEOTIDE SEQUENCE [LARGE SCALE GENOMIC DNA]</scope>
    <source>
        <strain evidence="3">KCTC 42281</strain>
    </source>
</reference>
<protein>
    <recommendedName>
        <fullName evidence="4">Heme exporter protein D</fullName>
    </recommendedName>
</protein>
<evidence type="ECO:0000313" key="2">
    <source>
        <dbReference type="EMBL" id="MFC3704936.1"/>
    </source>
</evidence>
<feature type="transmembrane region" description="Helical" evidence="1">
    <location>
        <begin position="6"/>
        <end position="21"/>
    </location>
</feature>
<accession>A0ABV7X092</accession>
<sequence length="50" mass="6064">MAWQVLAIWIIVAASLVWFMRDERRRRLAMLERRARHFATAPAFRHRSRG</sequence>
<name>A0ABV7X092_9HYPH</name>
<evidence type="ECO:0008006" key="4">
    <source>
        <dbReference type="Google" id="ProtNLM"/>
    </source>
</evidence>